<protein>
    <submittedName>
        <fullName evidence="16">Protein O-linked-mannose beta-1,2-N-acetylglucosaminyltransferase 1-like</fullName>
    </submittedName>
</protein>
<dbReference type="GO" id="GO:0016266">
    <property type="term" value="P:protein O-linked glycosylation via N-acetyl-galactosamine"/>
    <property type="evidence" value="ECO:0007669"/>
    <property type="project" value="TreeGrafter"/>
</dbReference>
<evidence type="ECO:0000256" key="14">
    <source>
        <dbReference type="SAM" id="MobiDB-lite"/>
    </source>
</evidence>
<comment type="cofactor">
    <cofactor evidence="1">
        <name>Mn(2+)</name>
        <dbReference type="ChEBI" id="CHEBI:29035"/>
    </cofactor>
</comment>
<evidence type="ECO:0000256" key="15">
    <source>
        <dbReference type="SAM" id="SignalP"/>
    </source>
</evidence>
<evidence type="ECO:0000256" key="3">
    <source>
        <dbReference type="ARBA" id="ARBA00004922"/>
    </source>
</evidence>
<dbReference type="SUPFAM" id="SSF53448">
    <property type="entry name" value="Nucleotide-diphospho-sugar transferases"/>
    <property type="match status" value="1"/>
</dbReference>
<evidence type="ECO:0000256" key="1">
    <source>
        <dbReference type="ARBA" id="ARBA00001936"/>
    </source>
</evidence>
<keyword evidence="15" id="KW-0732">Signal</keyword>
<dbReference type="Gene3D" id="3.90.550.10">
    <property type="entry name" value="Spore Coat Polysaccharide Biosynthesis Protein SpsA, Chain A"/>
    <property type="match status" value="1"/>
</dbReference>
<name>A0A6A7FYK8_9CRUS</name>
<evidence type="ECO:0000256" key="7">
    <source>
        <dbReference type="ARBA" id="ARBA00022692"/>
    </source>
</evidence>
<evidence type="ECO:0000256" key="9">
    <source>
        <dbReference type="ARBA" id="ARBA00022968"/>
    </source>
</evidence>
<evidence type="ECO:0000256" key="5">
    <source>
        <dbReference type="ARBA" id="ARBA00022676"/>
    </source>
</evidence>
<feature type="region of interest" description="Disordered" evidence="14">
    <location>
        <begin position="205"/>
        <end position="225"/>
    </location>
</feature>
<dbReference type="EMBL" id="IACT01004127">
    <property type="protein sequence ID" value="LAC23334.1"/>
    <property type="molecule type" value="mRNA"/>
</dbReference>
<dbReference type="InterPro" id="IPR052463">
    <property type="entry name" value="O-linked_mannose_GnT"/>
</dbReference>
<keyword evidence="9" id="KW-0735">Signal-anchor</keyword>
<dbReference type="PANTHER" id="PTHR46396">
    <property type="entry name" value="PROTEIN O-LINKED-MANNOSE BETA-1,2-N-ACETYLGLUCOSAMINYLTRANSFERASE 1"/>
    <property type="match status" value="1"/>
</dbReference>
<dbReference type="AlphaFoldDB" id="A0A6A7FYK8"/>
<evidence type="ECO:0000256" key="4">
    <source>
        <dbReference type="ARBA" id="ARBA00006492"/>
    </source>
</evidence>
<feature type="signal peptide" evidence="15">
    <location>
        <begin position="1"/>
        <end position="21"/>
    </location>
</feature>
<dbReference type="GO" id="GO:0047223">
    <property type="term" value="F:beta-1,3-galactosyl-O-glycosyl-glycoprotein beta-1,3-N-acetylglucosaminyltransferase activity"/>
    <property type="evidence" value="ECO:0007669"/>
    <property type="project" value="TreeGrafter"/>
</dbReference>
<evidence type="ECO:0000256" key="10">
    <source>
        <dbReference type="ARBA" id="ARBA00022989"/>
    </source>
</evidence>
<keyword evidence="8" id="KW-0479">Metal-binding</keyword>
<reference evidence="16" key="1">
    <citation type="submission" date="2017-11" db="EMBL/GenBank/DDBJ databases">
        <title>The sensing device of the deep-sea amphipod.</title>
        <authorList>
            <person name="Kobayashi H."/>
            <person name="Nagahama T."/>
            <person name="Arai W."/>
            <person name="Sasagawa Y."/>
            <person name="Umeda M."/>
            <person name="Hayashi T."/>
            <person name="Nikaido I."/>
            <person name="Watanabe H."/>
            <person name="Oguri K."/>
            <person name="Kitazato H."/>
            <person name="Fujioka K."/>
            <person name="Kido Y."/>
            <person name="Takami H."/>
        </authorList>
    </citation>
    <scope>NUCLEOTIDE SEQUENCE</scope>
    <source>
        <tissue evidence="16">Whole body</tissue>
    </source>
</reference>
<keyword evidence="10" id="KW-1133">Transmembrane helix</keyword>
<feature type="chain" id="PRO_5025671494" evidence="15">
    <location>
        <begin position="22"/>
        <end position="752"/>
    </location>
</feature>
<comment type="pathway">
    <text evidence="3">Protein modification; protein glycosylation.</text>
</comment>
<evidence type="ECO:0000256" key="13">
    <source>
        <dbReference type="ARBA" id="ARBA00023211"/>
    </source>
</evidence>
<keyword evidence="13" id="KW-0464">Manganese</keyword>
<dbReference type="InterPro" id="IPR029044">
    <property type="entry name" value="Nucleotide-diphossugar_trans"/>
</dbReference>
<dbReference type="GO" id="GO:0046872">
    <property type="term" value="F:metal ion binding"/>
    <property type="evidence" value="ECO:0007669"/>
    <property type="project" value="UniProtKB-KW"/>
</dbReference>
<dbReference type="Pfam" id="PF03071">
    <property type="entry name" value="GNT-I"/>
    <property type="match status" value="1"/>
</dbReference>
<keyword evidence="11" id="KW-0333">Golgi apparatus</keyword>
<comment type="subcellular location">
    <subcellularLocation>
        <location evidence="2">Golgi apparatus membrane</location>
        <topology evidence="2">Single-pass type II membrane protein</topology>
    </subcellularLocation>
</comment>
<keyword evidence="5 16" id="KW-0328">Glycosyltransferase</keyword>
<proteinExistence type="evidence at transcript level"/>
<evidence type="ECO:0000256" key="2">
    <source>
        <dbReference type="ARBA" id="ARBA00004323"/>
    </source>
</evidence>
<organism evidence="16">
    <name type="scientific">Hirondellea gigas</name>
    <dbReference type="NCBI Taxonomy" id="1518452"/>
    <lineage>
        <taxon>Eukaryota</taxon>
        <taxon>Metazoa</taxon>
        <taxon>Ecdysozoa</taxon>
        <taxon>Arthropoda</taxon>
        <taxon>Crustacea</taxon>
        <taxon>Multicrustacea</taxon>
        <taxon>Malacostraca</taxon>
        <taxon>Eumalacostraca</taxon>
        <taxon>Peracarida</taxon>
        <taxon>Amphipoda</taxon>
        <taxon>Amphilochidea</taxon>
        <taxon>Lysianassida</taxon>
        <taxon>Lysianassidira</taxon>
        <taxon>Lysianassoidea</taxon>
        <taxon>Lysianassidae</taxon>
        <taxon>Hirondellea</taxon>
    </lineage>
</organism>
<dbReference type="UniPathway" id="UPA00378"/>
<keyword evidence="7" id="KW-0812">Transmembrane</keyword>
<dbReference type="GO" id="GO:0000139">
    <property type="term" value="C:Golgi membrane"/>
    <property type="evidence" value="ECO:0007669"/>
    <property type="project" value="UniProtKB-SubCell"/>
</dbReference>
<keyword evidence="12" id="KW-0472">Membrane</keyword>
<comment type="similarity">
    <text evidence="4">Belongs to the glycosyltransferase 13 family.</text>
</comment>
<evidence type="ECO:0000256" key="6">
    <source>
        <dbReference type="ARBA" id="ARBA00022679"/>
    </source>
</evidence>
<evidence type="ECO:0000313" key="16">
    <source>
        <dbReference type="EMBL" id="LAC23334.1"/>
    </source>
</evidence>
<dbReference type="InterPro" id="IPR004139">
    <property type="entry name" value="Glyco_trans_13"/>
</dbReference>
<dbReference type="PANTHER" id="PTHR46396:SF1">
    <property type="entry name" value="PROTEIN O-LINKED-MANNOSE BETA-1,2-N-ACETYLGLUCOSAMINYLTRANSFERASE 1"/>
    <property type="match status" value="1"/>
</dbReference>
<evidence type="ECO:0000256" key="8">
    <source>
        <dbReference type="ARBA" id="ARBA00022723"/>
    </source>
</evidence>
<evidence type="ECO:0000256" key="12">
    <source>
        <dbReference type="ARBA" id="ARBA00023136"/>
    </source>
</evidence>
<keyword evidence="6 16" id="KW-0808">Transferase</keyword>
<sequence>MLSRQLLCLMALAAARGRVTTIDPFPDHWRKLADDRYLDPVNTSGLDELQAQEQEMLQVKVTVISENVQVFLGDEKVYSSSAEDSEGFHVLGLHPQSGMVLLRRQFRTGQLAEADLMSSCLASIQPHTIVLIIALFDAGEQLGRRDRMLLEMLGMEGHGVGGAVRLAYDFSHDNVKDYDVINTDEFLKKQRNITRSALRKHSMKNPDNFVRKNDNGGGHKTNNSKQFETNIQAEVNKEIPNKMLNNGTRHFLLWNGYLQSEDPSILISQVPSAWPPQHQHDNLKARVYAEAANVFKFPRRGIGDLTVQILVPKGKAQHCDWHNDSARAAQLQFCSKYEGYGALCRCDHPINPDTLKQSASTIAIKETIPVAMLTATKSQFFYRQMINLLTTAGAAQTPVLVLIDGYNRETAELARLFRLPVLIHEHEGASGTSTPLNAHFRFSIHAVFSKYRNVSKAVILEDDLLLSPDFLSFFQQTAWLLDADPSIYSVNSFALNSVPMGANDTGRLKRSEMFPQFGWMITRSWAKELLHLWVHNTEARIDWDWWLHTTPRRKGRHVLLPEVSRSYHSGSAGAHVTGWMQGMVFANMIYNTDPDARLRDLHLLQSDNYKSFILEELLSATRLPTTFNPCDLTTLPPNLPPRPVLMAVYQDSYNQVNLQSVARCLHAFPQHAQDHYKYVMQYTLTGVTPHVRFYVIGCPRSPYCKELKDLMVVSLTEAMVERMMVTDDTWRYQQAREKANTISYFNHSSLLY</sequence>
<evidence type="ECO:0000256" key="11">
    <source>
        <dbReference type="ARBA" id="ARBA00023034"/>
    </source>
</evidence>
<accession>A0A6A7FYK8</accession>